<name>A0A284RIK3_ARMOS</name>
<keyword evidence="2" id="KW-1185">Reference proteome</keyword>
<organism evidence="1 2">
    <name type="scientific">Armillaria ostoyae</name>
    <name type="common">Armillaria root rot fungus</name>
    <dbReference type="NCBI Taxonomy" id="47428"/>
    <lineage>
        <taxon>Eukaryota</taxon>
        <taxon>Fungi</taxon>
        <taxon>Dikarya</taxon>
        <taxon>Basidiomycota</taxon>
        <taxon>Agaricomycotina</taxon>
        <taxon>Agaricomycetes</taxon>
        <taxon>Agaricomycetidae</taxon>
        <taxon>Agaricales</taxon>
        <taxon>Marasmiineae</taxon>
        <taxon>Physalacriaceae</taxon>
        <taxon>Armillaria</taxon>
    </lineage>
</organism>
<dbReference type="AlphaFoldDB" id="A0A284RIK3"/>
<protein>
    <submittedName>
        <fullName evidence="1">Uncharacterized protein</fullName>
    </submittedName>
</protein>
<dbReference type="Proteomes" id="UP000219338">
    <property type="component" value="Unassembled WGS sequence"/>
</dbReference>
<gene>
    <name evidence="1" type="ORF">ARMOST_11956</name>
</gene>
<reference evidence="2" key="1">
    <citation type="journal article" date="2017" name="Nat. Ecol. Evol.">
        <title>Genome expansion and lineage-specific genetic innovations in the forest pathogenic fungi Armillaria.</title>
        <authorList>
            <person name="Sipos G."/>
            <person name="Prasanna A.N."/>
            <person name="Walter M.C."/>
            <person name="O'Connor E."/>
            <person name="Balint B."/>
            <person name="Krizsan K."/>
            <person name="Kiss B."/>
            <person name="Hess J."/>
            <person name="Varga T."/>
            <person name="Slot J."/>
            <person name="Riley R."/>
            <person name="Boka B."/>
            <person name="Rigling D."/>
            <person name="Barry K."/>
            <person name="Lee J."/>
            <person name="Mihaltcheva S."/>
            <person name="LaButti K."/>
            <person name="Lipzen A."/>
            <person name="Waldron R."/>
            <person name="Moloney N.M."/>
            <person name="Sperisen C."/>
            <person name="Kredics L."/>
            <person name="Vagvoelgyi C."/>
            <person name="Patrignani A."/>
            <person name="Fitzpatrick D."/>
            <person name="Nagy I."/>
            <person name="Doyle S."/>
            <person name="Anderson J.B."/>
            <person name="Grigoriev I.V."/>
            <person name="Gueldener U."/>
            <person name="Muensterkoetter M."/>
            <person name="Nagy L.G."/>
        </authorList>
    </citation>
    <scope>NUCLEOTIDE SEQUENCE [LARGE SCALE GENOMIC DNA]</scope>
    <source>
        <strain evidence="2">C18/9</strain>
    </source>
</reference>
<evidence type="ECO:0000313" key="1">
    <source>
        <dbReference type="EMBL" id="SJL08590.1"/>
    </source>
</evidence>
<proteinExistence type="predicted"/>
<sequence length="119" mass="12617">MSGGPVFLPRLVLHLYPNSRRQRRINAQQGRFWGPAQVALVDHRGFRKSTLSQVHVVDSDVSRGASDVGCSSGFAPQGLPGGGGGSLTGNLGEGLNTIFPSLSSTERIELITMTHYAVG</sequence>
<accession>A0A284RIK3</accession>
<dbReference type="EMBL" id="FUEG01000009">
    <property type="protein sequence ID" value="SJL08590.1"/>
    <property type="molecule type" value="Genomic_DNA"/>
</dbReference>
<evidence type="ECO:0000313" key="2">
    <source>
        <dbReference type="Proteomes" id="UP000219338"/>
    </source>
</evidence>